<dbReference type="RefSeq" id="WP_074926285.1">
    <property type="nucleotide sequence ID" value="NZ_AP031445.1"/>
</dbReference>
<accession>A0A1I2X8T2</accession>
<name>A0A1I2X8T2_9FIRM</name>
<dbReference type="Proteomes" id="UP000315200">
    <property type="component" value="Unassembled WGS sequence"/>
</dbReference>
<evidence type="ECO:0000313" key="1">
    <source>
        <dbReference type="EMBL" id="GEA38527.1"/>
    </source>
</evidence>
<comment type="caution">
    <text evidence="1">The sequence shown here is derived from an EMBL/GenBank/DDBJ whole genome shotgun (WGS) entry which is preliminary data.</text>
</comment>
<organism evidence="1 2">
    <name type="scientific">Enterocloster clostridioformis</name>
    <dbReference type="NCBI Taxonomy" id="1531"/>
    <lineage>
        <taxon>Bacteria</taxon>
        <taxon>Bacillati</taxon>
        <taxon>Bacillota</taxon>
        <taxon>Clostridia</taxon>
        <taxon>Lachnospirales</taxon>
        <taxon>Lachnospiraceae</taxon>
        <taxon>Enterocloster</taxon>
    </lineage>
</organism>
<gene>
    <name evidence="1" type="ORF">Ccl03g_42400</name>
</gene>
<dbReference type="EMBL" id="BJLB01000001">
    <property type="protein sequence ID" value="GEA38527.1"/>
    <property type="molecule type" value="Genomic_DNA"/>
</dbReference>
<dbReference type="AlphaFoldDB" id="A0A1I2X8T2"/>
<dbReference type="GeneID" id="97209342"/>
<sequence length="166" mass="18438">MITGAIKNNARNGSTLIVTLPCSLYDLRNHLASIGITSEASKLTVGGTENIKVQLAAAEPVGELVLSKLAQDDTLTGLNVACQEIRRNCPFGYEEFMDMLLPKKDAAKDRFYFYQPYCATQPSTATGVKYLIEEADRYRMTMENYARACKAAEDEEYGAPEDDWEC</sequence>
<reference evidence="1 2" key="1">
    <citation type="submission" date="2019-06" db="EMBL/GenBank/DDBJ databases">
        <title>Draft genome sequence of [Clostridium] clostridioforme NBRC 113352.</title>
        <authorList>
            <person name="Miura T."/>
            <person name="Furukawa M."/>
            <person name="Shimamura M."/>
            <person name="Ohyama Y."/>
            <person name="Yamazoe A."/>
            <person name="Kawasaki H."/>
        </authorList>
    </citation>
    <scope>NUCLEOTIDE SEQUENCE [LARGE SCALE GENOMIC DNA]</scope>
    <source>
        <strain evidence="1 2">NBRC 113352</strain>
    </source>
</reference>
<protein>
    <submittedName>
        <fullName evidence="1">Uncharacterized protein</fullName>
    </submittedName>
</protein>
<evidence type="ECO:0000313" key="2">
    <source>
        <dbReference type="Proteomes" id="UP000315200"/>
    </source>
</evidence>
<proteinExistence type="predicted"/>